<protein>
    <recommendedName>
        <fullName evidence="5">Transcriptional regulatory protein RXT2 N-terminal domain-containing protein</fullName>
    </recommendedName>
</protein>
<reference evidence="3 4" key="1">
    <citation type="submission" date="2016-06" db="EMBL/GenBank/DDBJ databases">
        <title>Evolution of pathogenesis and genome organization in the Tremellales.</title>
        <authorList>
            <person name="Cuomo C."/>
            <person name="Litvintseva A."/>
            <person name="Heitman J."/>
            <person name="Chen Y."/>
            <person name="Sun S."/>
            <person name="Springer D."/>
            <person name="Dromer F."/>
            <person name="Young S."/>
            <person name="Zeng Q."/>
            <person name="Chapman S."/>
            <person name="Gujja S."/>
            <person name="Saif S."/>
            <person name="Birren B."/>
        </authorList>
    </citation>
    <scope>NUCLEOTIDE SEQUENCE [LARGE SCALE GENOMIC DNA]</scope>
    <source>
        <strain evidence="3 4">ATCC 28783</strain>
    </source>
</reference>
<proteinExistence type="predicted"/>
<evidence type="ECO:0000313" key="4">
    <source>
        <dbReference type="Proteomes" id="UP000289152"/>
    </source>
</evidence>
<gene>
    <name evidence="3" type="ORF">M231_00179</name>
</gene>
<accession>A0A4Q1BWR7</accession>
<evidence type="ECO:0000256" key="1">
    <source>
        <dbReference type="SAM" id="Coils"/>
    </source>
</evidence>
<dbReference type="InParanoid" id="A0A4Q1BWR7"/>
<dbReference type="AlphaFoldDB" id="A0A4Q1BWR7"/>
<evidence type="ECO:0008006" key="5">
    <source>
        <dbReference type="Google" id="ProtNLM"/>
    </source>
</evidence>
<dbReference type="EMBL" id="SDIL01000001">
    <property type="protein sequence ID" value="RXK42625.1"/>
    <property type="molecule type" value="Genomic_DNA"/>
</dbReference>
<dbReference type="Proteomes" id="UP000289152">
    <property type="component" value="Unassembled WGS sequence"/>
</dbReference>
<feature type="compositionally biased region" description="Basic residues" evidence="2">
    <location>
        <begin position="131"/>
        <end position="140"/>
    </location>
</feature>
<feature type="region of interest" description="Disordered" evidence="2">
    <location>
        <begin position="1"/>
        <end position="21"/>
    </location>
</feature>
<sequence>MPPTVAHHAGARYTTNRRDPKLAVNAKELECLPSMDSRAYYDIPSSPSTSSDDSDSPPPPPSNLLTNSGNKLIPGARFMRKGKLYAWSQDSEDTTKELRARKRLQNVLEQIMPEAATEVGAPIPQNSLDRKSKRDSKKRKRAEEKSFLLPHLVKSPSPPASTTKLAPLLAAPNSYLELMMNDALKHSLGDDTTERGLQRTTCELLEGERGLANSLGRLQEILRIRAREVNPGSEAGEENVVQPNGHHPADDAIMESADPAAAESNTLVPPLPHISETDNLWRVTQELLQTQPQPEIQFTVTPPGAAGPSTTPGPTPDVTVTSLHRLFTCPSGLTLNSKPASNHPGLQFPTDHQMRPKHIKYNLNLGTQCRAVDDALERIMELFSDCKEYERRLEEARQRVADVARVRKRVWGVVKQRAQKEVDQIRGQ</sequence>
<evidence type="ECO:0000313" key="3">
    <source>
        <dbReference type="EMBL" id="RXK42625.1"/>
    </source>
</evidence>
<evidence type="ECO:0000256" key="2">
    <source>
        <dbReference type="SAM" id="MobiDB-lite"/>
    </source>
</evidence>
<organism evidence="3 4">
    <name type="scientific">Tremella mesenterica</name>
    <name type="common">Jelly fungus</name>
    <dbReference type="NCBI Taxonomy" id="5217"/>
    <lineage>
        <taxon>Eukaryota</taxon>
        <taxon>Fungi</taxon>
        <taxon>Dikarya</taxon>
        <taxon>Basidiomycota</taxon>
        <taxon>Agaricomycotina</taxon>
        <taxon>Tremellomycetes</taxon>
        <taxon>Tremellales</taxon>
        <taxon>Tremellaceae</taxon>
        <taxon>Tremella</taxon>
    </lineage>
</organism>
<dbReference type="OrthoDB" id="3353673at2759"/>
<feature type="region of interest" description="Disordered" evidence="2">
    <location>
        <begin position="115"/>
        <end position="161"/>
    </location>
</feature>
<dbReference type="VEuPathDB" id="FungiDB:TREMEDRAFT_70859"/>
<feature type="region of interest" description="Disordered" evidence="2">
    <location>
        <begin position="229"/>
        <end position="252"/>
    </location>
</feature>
<dbReference type="STRING" id="5217.A0A4Q1BWR7"/>
<feature type="region of interest" description="Disordered" evidence="2">
    <location>
        <begin position="35"/>
        <end position="71"/>
    </location>
</feature>
<comment type="caution">
    <text evidence="3">The sequence shown here is derived from an EMBL/GenBank/DDBJ whole genome shotgun (WGS) entry which is preliminary data.</text>
</comment>
<keyword evidence="1" id="KW-0175">Coiled coil</keyword>
<feature type="coiled-coil region" evidence="1">
    <location>
        <begin position="372"/>
        <end position="406"/>
    </location>
</feature>
<keyword evidence="4" id="KW-1185">Reference proteome</keyword>
<name>A0A4Q1BWR7_TREME</name>